<accession>A0A0W8I5X4</accession>
<keyword evidence="5" id="KW-1185">Reference proteome</keyword>
<evidence type="ECO:0000259" key="3">
    <source>
        <dbReference type="Pfam" id="PF19843"/>
    </source>
</evidence>
<evidence type="ECO:0000256" key="1">
    <source>
        <dbReference type="SAM" id="MobiDB-lite"/>
    </source>
</evidence>
<keyword evidence="2" id="KW-0732">Signal</keyword>
<dbReference type="Pfam" id="PF19843">
    <property type="entry name" value="DUF6318"/>
    <property type="match status" value="1"/>
</dbReference>
<sequence>MRRTAIIAAAASLLLLPACTDQSEPSPMPTSEDALTTATEEPEEPDDVAATSEPMETDEGTSEPAAEGPPEMPAEAQEQTEEGAEAFALHYVGLINYTGVQPELGLLEPLAADDCESCRNHEDSVSFSVENGDYLAEPPLSIGDPSSIFTGESSRVAVPVEQNAQAYLRDGEETDRVLGDEAVTLIIRTVWNDGWLVEEITVEQ</sequence>
<feature type="domain" description="DUF6318" evidence="3">
    <location>
        <begin position="62"/>
        <end position="150"/>
    </location>
</feature>
<gene>
    <name evidence="4" type="ORF">AVL62_02230</name>
</gene>
<feature type="chain" id="PRO_5006944079" description="DUF6318 domain-containing protein" evidence="2">
    <location>
        <begin position="24"/>
        <end position="204"/>
    </location>
</feature>
<dbReference type="Proteomes" id="UP000054837">
    <property type="component" value="Unassembled WGS sequence"/>
</dbReference>
<feature type="compositionally biased region" description="Low complexity" evidence="1">
    <location>
        <begin position="63"/>
        <end position="77"/>
    </location>
</feature>
<reference evidence="4 5" key="1">
    <citation type="submission" date="2015-12" db="EMBL/GenBank/DDBJ databases">
        <title>Serinicoccus chungangenesis strain CD08_5 genome sequencing and assembly.</title>
        <authorList>
            <person name="Chander A.M."/>
            <person name="Kaur G."/>
            <person name="Nair G.R."/>
            <person name="Dhawan D.K."/>
            <person name="Kochhar R.K."/>
            <person name="Mayilraj S."/>
            <person name="Bhadada S.K."/>
        </authorList>
    </citation>
    <scope>NUCLEOTIDE SEQUENCE [LARGE SCALE GENOMIC DNA]</scope>
    <source>
        <strain evidence="4 5">CD08_5</strain>
    </source>
</reference>
<dbReference type="AlphaFoldDB" id="A0A0W8I5X4"/>
<name>A0A0W8I5X4_9MICO</name>
<organism evidence="4 5">
    <name type="scientific">Serinicoccus chungangensis</name>
    <dbReference type="NCBI Taxonomy" id="767452"/>
    <lineage>
        <taxon>Bacteria</taxon>
        <taxon>Bacillati</taxon>
        <taxon>Actinomycetota</taxon>
        <taxon>Actinomycetes</taxon>
        <taxon>Micrococcales</taxon>
        <taxon>Ornithinimicrobiaceae</taxon>
        <taxon>Serinicoccus</taxon>
    </lineage>
</organism>
<dbReference type="RefSeq" id="WP_058891629.1">
    <property type="nucleotide sequence ID" value="NZ_LQBL01000028.1"/>
</dbReference>
<evidence type="ECO:0000313" key="4">
    <source>
        <dbReference type="EMBL" id="KUG53620.1"/>
    </source>
</evidence>
<comment type="caution">
    <text evidence="4">The sequence shown here is derived from an EMBL/GenBank/DDBJ whole genome shotgun (WGS) entry which is preliminary data.</text>
</comment>
<protein>
    <recommendedName>
        <fullName evidence="3">DUF6318 domain-containing protein</fullName>
    </recommendedName>
</protein>
<feature type="signal peptide" evidence="2">
    <location>
        <begin position="1"/>
        <end position="23"/>
    </location>
</feature>
<dbReference type="EMBL" id="LQBL01000028">
    <property type="protein sequence ID" value="KUG53620.1"/>
    <property type="molecule type" value="Genomic_DNA"/>
</dbReference>
<dbReference type="OrthoDB" id="4869876at2"/>
<proteinExistence type="predicted"/>
<evidence type="ECO:0000313" key="5">
    <source>
        <dbReference type="Proteomes" id="UP000054837"/>
    </source>
</evidence>
<dbReference type="InterPro" id="IPR046281">
    <property type="entry name" value="DUF6318"/>
</dbReference>
<feature type="region of interest" description="Disordered" evidence="1">
    <location>
        <begin position="18"/>
        <end position="81"/>
    </location>
</feature>
<evidence type="ECO:0000256" key="2">
    <source>
        <dbReference type="SAM" id="SignalP"/>
    </source>
</evidence>